<geneLocation type="plasmid" evidence="1">
    <name>pColt5.8d</name>
</geneLocation>
<proteinExistence type="predicted"/>
<dbReference type="AlphaFoldDB" id="A0A7S4ZUZ7"/>
<name>A0A7S4ZUZ7_RHIRH</name>
<accession>A0A7S4ZUZ7</accession>
<reference evidence="1" key="1">
    <citation type="submission" date="2018-12" db="EMBL/GenBank/DDBJ databases">
        <title>Three Rhizobium rhizogenes strains isolated from the same crown gall tumor carry diverse plasmids.</title>
        <authorList>
            <person name="Pulawska J."/>
            <person name="Kuzmanovic N."/>
        </authorList>
    </citation>
    <scope>NUCLEOTIDE SEQUENCE</scope>
    <source>
        <strain evidence="1">Colt5.8</strain>
        <plasmid evidence="1">pColt5.8d</plasmid>
    </source>
</reference>
<sequence length="123" mass="13431">MHQQAQATFGTAGLRQTAITKNQLLPTGQLLLLRRRILATLPVSEPGALSSANGNRPRWSGSRANLLKDLLEDAQACAASRDFVTLTLAGTEESVFRTKVLKGFEPTTRDPKILIDESIDILF</sequence>
<protein>
    <submittedName>
        <fullName evidence="1">Uncharacterized protein</fullName>
    </submittedName>
</protein>
<keyword evidence="1" id="KW-0614">Plasmid</keyword>
<gene>
    <name evidence="1" type="ORF">pC5.8d_748</name>
</gene>
<dbReference type="EMBL" id="MK318974">
    <property type="protein sequence ID" value="QCL10051.1"/>
    <property type="molecule type" value="Genomic_DNA"/>
</dbReference>
<evidence type="ECO:0000313" key="1">
    <source>
        <dbReference type="EMBL" id="QCL10051.1"/>
    </source>
</evidence>
<organism evidence="1">
    <name type="scientific">Rhizobium rhizogenes</name>
    <name type="common">Agrobacterium rhizogenes</name>
    <dbReference type="NCBI Taxonomy" id="359"/>
    <lineage>
        <taxon>Bacteria</taxon>
        <taxon>Pseudomonadati</taxon>
        <taxon>Pseudomonadota</taxon>
        <taxon>Alphaproteobacteria</taxon>
        <taxon>Hyphomicrobiales</taxon>
        <taxon>Rhizobiaceae</taxon>
        <taxon>Rhizobium/Agrobacterium group</taxon>
        <taxon>Rhizobium</taxon>
    </lineage>
</organism>